<proteinExistence type="inferred from homology"/>
<dbReference type="Gene3D" id="3.90.1570.50">
    <property type="match status" value="1"/>
</dbReference>
<keyword evidence="8 11" id="KW-0378">Hydrolase</keyword>
<evidence type="ECO:0000256" key="11">
    <source>
        <dbReference type="RuleBase" id="RU364115"/>
    </source>
</evidence>
<keyword evidence="5 11" id="KW-0547">Nucleotide-binding</keyword>
<dbReference type="InterPro" id="IPR055180">
    <property type="entry name" value="HsdR_RecA-like_helicase_dom_2"/>
</dbReference>
<evidence type="ECO:0000256" key="4">
    <source>
        <dbReference type="ARBA" id="ARBA00022722"/>
    </source>
</evidence>
<accession>A0A430FVQ5</accession>
<dbReference type="Pfam" id="PF18766">
    <property type="entry name" value="SWI2_SNF2"/>
    <property type="match status" value="1"/>
</dbReference>
<protein>
    <recommendedName>
        <fullName evidence="11">Type I restriction enzyme endonuclease subunit</fullName>
        <shortName evidence="11">R protein</shortName>
        <ecNumber evidence="11">3.1.21.3</ecNumber>
    </recommendedName>
</protein>
<feature type="domain" description="Helicase ATP-binding" evidence="12">
    <location>
        <begin position="270"/>
        <end position="419"/>
    </location>
</feature>
<comment type="subunit">
    <text evidence="3 11">The type I restriction/modification system is composed of three polypeptides R, M and S.</text>
</comment>
<evidence type="ECO:0000256" key="2">
    <source>
        <dbReference type="ARBA" id="ARBA00008598"/>
    </source>
</evidence>
<dbReference type="SUPFAM" id="SSF52540">
    <property type="entry name" value="P-loop containing nucleoside triphosphate hydrolases"/>
    <property type="match status" value="1"/>
</dbReference>
<dbReference type="Pfam" id="PF12008">
    <property type="entry name" value="EcoR124_C"/>
    <property type="match status" value="1"/>
</dbReference>
<evidence type="ECO:0000256" key="1">
    <source>
        <dbReference type="ARBA" id="ARBA00000851"/>
    </source>
</evidence>
<dbReference type="PANTHER" id="PTHR30195:SF16">
    <property type="entry name" value="TYPE I RESTRICTION ENZYME ENDONUCLEASE SUBUNIT"/>
    <property type="match status" value="1"/>
</dbReference>
<dbReference type="InterPro" id="IPR040980">
    <property type="entry name" value="SWI2_SNF2"/>
</dbReference>
<evidence type="ECO:0000256" key="3">
    <source>
        <dbReference type="ARBA" id="ARBA00011296"/>
    </source>
</evidence>
<dbReference type="InterPro" id="IPR014001">
    <property type="entry name" value="Helicase_ATP-bd"/>
</dbReference>
<dbReference type="PROSITE" id="PS51192">
    <property type="entry name" value="HELICASE_ATP_BIND_1"/>
    <property type="match status" value="1"/>
</dbReference>
<dbReference type="Gene3D" id="1.20.58.910">
    <property type="match status" value="1"/>
</dbReference>
<dbReference type="Pfam" id="PF22679">
    <property type="entry name" value="T1R_D3-like"/>
    <property type="match status" value="1"/>
</dbReference>
<comment type="similarity">
    <text evidence="2 11">Belongs to the HsdR family.</text>
</comment>
<dbReference type="AlphaFoldDB" id="A0A430FVQ5"/>
<dbReference type="GO" id="GO:0005524">
    <property type="term" value="F:ATP binding"/>
    <property type="evidence" value="ECO:0007669"/>
    <property type="project" value="UniProtKB-KW"/>
</dbReference>
<keyword evidence="4" id="KW-0540">Nuclease</keyword>
<dbReference type="InterPro" id="IPR004473">
    <property type="entry name" value="Restrct_endonuc_typeI_HsdR"/>
</dbReference>
<dbReference type="InterPro" id="IPR022625">
    <property type="entry name" value="TypeI_RM_Rsu_C"/>
</dbReference>
<dbReference type="InterPro" id="IPR007409">
    <property type="entry name" value="Restrct_endonuc_type1_HsdR_N"/>
</dbReference>
<keyword evidence="6 11" id="KW-0680">Restriction system</keyword>
<dbReference type="EMBL" id="QXGK01000004">
    <property type="protein sequence ID" value="RSX57797.1"/>
    <property type="molecule type" value="Genomic_DNA"/>
</dbReference>
<dbReference type="InterPro" id="IPR027417">
    <property type="entry name" value="P-loop_NTPase"/>
</dbReference>
<keyword evidence="10 11" id="KW-0238">DNA-binding</keyword>
<dbReference type="CDD" id="cd22332">
    <property type="entry name" value="HsdR_N"/>
    <property type="match status" value="1"/>
</dbReference>
<dbReference type="GO" id="GO:0009035">
    <property type="term" value="F:type I site-specific deoxyribonuclease activity"/>
    <property type="evidence" value="ECO:0007669"/>
    <property type="project" value="UniProtKB-EC"/>
</dbReference>
<dbReference type="RefSeq" id="WP_125967914.1">
    <property type="nucleotide sequence ID" value="NZ_QXGK01000004.1"/>
</dbReference>
<evidence type="ECO:0000256" key="7">
    <source>
        <dbReference type="ARBA" id="ARBA00022759"/>
    </source>
</evidence>
<evidence type="ECO:0000313" key="14">
    <source>
        <dbReference type="Proteomes" id="UP000287470"/>
    </source>
</evidence>
<dbReference type="NCBIfam" id="TIGR00348">
    <property type="entry name" value="hsdR"/>
    <property type="match status" value="1"/>
</dbReference>
<dbReference type="GO" id="GO:0009307">
    <property type="term" value="P:DNA restriction-modification system"/>
    <property type="evidence" value="ECO:0007669"/>
    <property type="project" value="UniProtKB-KW"/>
</dbReference>
<dbReference type="REBASE" id="384628">
    <property type="entry name" value="Bsa2033BORF644P"/>
</dbReference>
<sequence length="970" mass="112089">MAHVSEYEVESLFIDRLESLGYRFVALRDYDDVVANFRTQLAAFNASKLIDAKGEASFTDAEFDRVMIHVDNHSVYESAKTLRDKYVLTLDNGKTAYLDFFSSDLDRNIYQVTHQVTMDAAHKDDVVYTNRYDVTILINGLPVVQVELKRPGVEINEAINQINRYRKFSFKGLFRYLQLFVVSNSVQTKYFCNENEMENGVYSPILKSLVFFWTDANNTRINKLDEFSAEFLRRSAITEMLDKYMVIKTTEPVLMVMRPYQIYAVKAAKRRILESNQNGYVFACTGSGKTLTSFKLAQLLRDEPRVDKVVFLIDRKDLDDQTVDEYNSFEKDCVDGSDSTAVLVEQLRQSDRKLIVTTIQKMANAVKSKRYEKLMDSYRDRKVVFIIDECHRSQFGKMHGDIQRHFNNANYIGFTGTPIFEANKGGDGRTTADVFHAGTKLDACLHRYMIKDAIADGNVLRFSVEYQRTIFAKKIAAQGIDPEQLDDPDYCRRHNLDLESLYHDDERIRVIAEDIFAHHEQHVRPQGKDVYTALFAVDSIRTLGRYYDAFKALNEARPERERYRVAAIFTYQANEDMDEGGDEHSAELLSRCMGDYNGMFGTAFSPDSFDAYRKDIARRMKQKDLPQVDILLVVNMMLTGFDAKPLNTLYLDKNLIWHTLVQAYSRTNRVDKVTKQFGQIVSYRNIKKAQDDALRLFSGDGDPNEYLLESYEYYVGRWMDQVDVLRRAAQTVDDAGQLQSEDDIRRFVVAFRSLSGTLATLKTFGKFDWADLSVALGDEEYEGYKSWYLYYHDEAKKADPKVPVPVDVDFDVELVRTDRINVMYILSLLKSTHDGGKSEEERARDIDLVMREIERSDNDSLRAKKDVLEAFIRTRFYDLPEGADVQQAYEQFERDSLQSEIESFAYEHGLEAKDVSEVFSEYTFNGSVLEEAIRRKLAAYHMGLLKITKTTGDIKQFVTDMYDRYKAEGE</sequence>
<dbReference type="SMART" id="SM00487">
    <property type="entry name" value="DEXDc"/>
    <property type="match status" value="1"/>
</dbReference>
<keyword evidence="14" id="KW-1185">Reference proteome</keyword>
<reference evidence="13 14" key="1">
    <citation type="submission" date="2018-09" db="EMBL/GenBank/DDBJ databases">
        <title>Characterization of the phylogenetic diversity of five novel species belonging to the genus Bifidobacterium.</title>
        <authorList>
            <person name="Lugli G.A."/>
            <person name="Duranti S."/>
            <person name="Milani C."/>
        </authorList>
    </citation>
    <scope>NUCLEOTIDE SEQUENCE [LARGE SCALE GENOMIC DNA]</scope>
    <source>
        <strain evidence="13 14">2033B</strain>
    </source>
</reference>
<dbReference type="CDD" id="cd18030">
    <property type="entry name" value="DEXHc_RE_I_HsdR"/>
    <property type="match status" value="1"/>
</dbReference>
<dbReference type="PANTHER" id="PTHR30195">
    <property type="entry name" value="TYPE I SITE-SPECIFIC DEOXYRIBONUCLEASE PROTEIN SUBUNIT M AND R"/>
    <property type="match status" value="1"/>
</dbReference>
<evidence type="ECO:0000256" key="9">
    <source>
        <dbReference type="ARBA" id="ARBA00022840"/>
    </source>
</evidence>
<dbReference type="OrthoDB" id="9758243at2"/>
<comment type="caution">
    <text evidence="13">The sequence shown here is derived from an EMBL/GenBank/DDBJ whole genome shotgun (WGS) entry which is preliminary data.</text>
</comment>
<evidence type="ECO:0000256" key="10">
    <source>
        <dbReference type="ARBA" id="ARBA00023125"/>
    </source>
</evidence>
<dbReference type="Proteomes" id="UP000287470">
    <property type="component" value="Unassembled WGS sequence"/>
</dbReference>
<evidence type="ECO:0000256" key="6">
    <source>
        <dbReference type="ARBA" id="ARBA00022747"/>
    </source>
</evidence>
<dbReference type="Gene3D" id="3.40.50.300">
    <property type="entry name" value="P-loop containing nucleotide triphosphate hydrolases"/>
    <property type="match status" value="2"/>
</dbReference>
<keyword evidence="9 11" id="KW-0067">ATP-binding</keyword>
<name>A0A430FVQ5_9BIFI</name>
<dbReference type="GO" id="GO:0003677">
    <property type="term" value="F:DNA binding"/>
    <property type="evidence" value="ECO:0007669"/>
    <property type="project" value="UniProtKB-KW"/>
</dbReference>
<dbReference type="CDD" id="cd18800">
    <property type="entry name" value="SF2_C_EcoR124I-like"/>
    <property type="match status" value="1"/>
</dbReference>
<gene>
    <name evidence="13" type="ORF">D2E24_0645</name>
</gene>
<organism evidence="13 14">
    <name type="scientific">Bifidobacterium samirii</name>
    <dbReference type="NCBI Taxonomy" id="2306974"/>
    <lineage>
        <taxon>Bacteria</taxon>
        <taxon>Bacillati</taxon>
        <taxon>Actinomycetota</taxon>
        <taxon>Actinomycetes</taxon>
        <taxon>Bifidobacteriales</taxon>
        <taxon>Bifidobacteriaceae</taxon>
        <taxon>Bifidobacterium</taxon>
    </lineage>
</organism>
<comment type="catalytic activity">
    <reaction evidence="1 11">
        <text>Endonucleolytic cleavage of DNA to give random double-stranded fragments with terminal 5'-phosphates, ATP is simultaneously hydrolyzed.</text>
        <dbReference type="EC" id="3.1.21.3"/>
    </reaction>
</comment>
<evidence type="ECO:0000313" key="13">
    <source>
        <dbReference type="EMBL" id="RSX57797.1"/>
    </source>
</evidence>
<evidence type="ECO:0000259" key="12">
    <source>
        <dbReference type="PROSITE" id="PS51192"/>
    </source>
</evidence>
<evidence type="ECO:0000256" key="5">
    <source>
        <dbReference type="ARBA" id="ARBA00022741"/>
    </source>
</evidence>
<dbReference type="InterPro" id="IPR051268">
    <property type="entry name" value="Type-I_R_enzyme_R_subunit"/>
</dbReference>
<dbReference type="EC" id="3.1.21.3" evidence="11"/>
<keyword evidence="7" id="KW-0255">Endonuclease</keyword>
<dbReference type="Pfam" id="PF04313">
    <property type="entry name" value="HSDR_N"/>
    <property type="match status" value="1"/>
</dbReference>
<evidence type="ECO:0000256" key="8">
    <source>
        <dbReference type="ARBA" id="ARBA00022801"/>
    </source>
</evidence>
<comment type="function">
    <text evidence="11">Subunit R is required for both nuclease and ATPase activities, but not for modification.</text>
</comment>